<keyword evidence="3" id="KW-1185">Reference proteome</keyword>
<reference evidence="2" key="1">
    <citation type="submission" date="2023-02" db="EMBL/GenBank/DDBJ databases">
        <authorList>
            <person name="Palmer J.M."/>
        </authorList>
    </citation>
    <scope>NUCLEOTIDE SEQUENCE</scope>
    <source>
        <strain evidence="2">FW57</strain>
    </source>
</reference>
<feature type="compositionally biased region" description="Acidic residues" evidence="1">
    <location>
        <begin position="78"/>
        <end position="90"/>
    </location>
</feature>
<protein>
    <submittedName>
        <fullName evidence="2">Uncharacterized protein</fullName>
    </submittedName>
</protein>
<proteinExistence type="predicted"/>
<evidence type="ECO:0000256" key="1">
    <source>
        <dbReference type="SAM" id="MobiDB-lite"/>
    </source>
</evidence>
<comment type="caution">
    <text evidence="2">The sequence shown here is derived from an EMBL/GenBank/DDBJ whole genome shotgun (WGS) entry which is preliminary data.</text>
</comment>
<evidence type="ECO:0000313" key="3">
    <source>
        <dbReference type="Proteomes" id="UP001197093"/>
    </source>
</evidence>
<organism evidence="2 3">
    <name type="scientific">Staphylotrichum longicolle</name>
    <dbReference type="NCBI Taxonomy" id="669026"/>
    <lineage>
        <taxon>Eukaryota</taxon>
        <taxon>Fungi</taxon>
        <taxon>Dikarya</taxon>
        <taxon>Ascomycota</taxon>
        <taxon>Pezizomycotina</taxon>
        <taxon>Sordariomycetes</taxon>
        <taxon>Sordariomycetidae</taxon>
        <taxon>Sordariales</taxon>
        <taxon>Chaetomiaceae</taxon>
        <taxon>Staphylotrichum</taxon>
    </lineage>
</organism>
<dbReference type="Proteomes" id="UP001197093">
    <property type="component" value="Unassembled WGS sequence"/>
</dbReference>
<gene>
    <name evidence="2" type="ORF">NEMBOFW57_004503</name>
</gene>
<dbReference type="EMBL" id="JAHCVI010000001">
    <property type="protein sequence ID" value="KAG7294431.1"/>
    <property type="molecule type" value="Genomic_DNA"/>
</dbReference>
<feature type="region of interest" description="Disordered" evidence="1">
    <location>
        <begin position="1"/>
        <end position="120"/>
    </location>
</feature>
<dbReference type="AlphaFoldDB" id="A0AAD4F6Y5"/>
<evidence type="ECO:0000313" key="2">
    <source>
        <dbReference type="EMBL" id="KAG7294431.1"/>
    </source>
</evidence>
<feature type="compositionally biased region" description="Low complexity" evidence="1">
    <location>
        <begin position="100"/>
        <end position="118"/>
    </location>
</feature>
<feature type="compositionally biased region" description="Low complexity" evidence="1">
    <location>
        <begin position="63"/>
        <end position="77"/>
    </location>
</feature>
<feature type="compositionally biased region" description="Low complexity" evidence="1">
    <location>
        <begin position="16"/>
        <end position="30"/>
    </location>
</feature>
<name>A0AAD4F6Y5_9PEZI</name>
<sequence>MPQGNTPRYPIQITLSSSTQQQQGSQQSQSAPVTADLNFAYPNSSSSSSSPLEARTSYYSPFDLNLDDLTSATSDSDSGSDSDSDPDDNDAFTAPKTDSDSTSSTTNTTTNTSSSSSSGPCTILLNLTSPAAHVSGAATVNIYALDGSSSSGGGGGGGGGGGNAGSPGTLVGTARFEKGAAAVVNSFACPAEGEEMGFRLEFDEQCERRCEFGDCGGG</sequence>
<accession>A0AAD4F6Y5</accession>